<keyword evidence="2 7" id="KW-0813">Transport</keyword>
<evidence type="ECO:0000313" key="10">
    <source>
        <dbReference type="Proteomes" id="UP000198623"/>
    </source>
</evidence>
<dbReference type="EMBL" id="FOOU01000003">
    <property type="protein sequence ID" value="SFG09860.1"/>
    <property type="molecule type" value="Genomic_DNA"/>
</dbReference>
<dbReference type="STRING" id="1045558.SAMN05216175_103218"/>
<dbReference type="AlphaFoldDB" id="A0A1I2P340"/>
<proteinExistence type="inferred from homology"/>
<comment type="similarity">
    <text evidence="7">Belongs to the binding-protein-dependent transport system permease family.</text>
</comment>
<dbReference type="InterPro" id="IPR035906">
    <property type="entry name" value="MetI-like_sf"/>
</dbReference>
<evidence type="ECO:0000256" key="7">
    <source>
        <dbReference type="RuleBase" id="RU363032"/>
    </source>
</evidence>
<dbReference type="SUPFAM" id="SSF161098">
    <property type="entry name" value="MetI-like"/>
    <property type="match status" value="1"/>
</dbReference>
<dbReference type="PANTHER" id="PTHR30151:SF38">
    <property type="entry name" value="ALIPHATIC SULFONATES TRANSPORT PERMEASE PROTEIN SSUC-RELATED"/>
    <property type="match status" value="1"/>
</dbReference>
<evidence type="ECO:0000256" key="3">
    <source>
        <dbReference type="ARBA" id="ARBA00022475"/>
    </source>
</evidence>
<dbReference type="Gene3D" id="1.10.3720.10">
    <property type="entry name" value="MetI-like"/>
    <property type="match status" value="1"/>
</dbReference>
<name>A0A1I2P340_9GAMM</name>
<accession>A0A1I2P340</accession>
<feature type="transmembrane region" description="Helical" evidence="7">
    <location>
        <begin position="62"/>
        <end position="81"/>
    </location>
</feature>
<dbReference type="PROSITE" id="PS50928">
    <property type="entry name" value="ABC_TM1"/>
    <property type="match status" value="1"/>
</dbReference>
<evidence type="ECO:0000313" key="9">
    <source>
        <dbReference type="EMBL" id="SFG09860.1"/>
    </source>
</evidence>
<dbReference type="GO" id="GO:0005886">
    <property type="term" value="C:plasma membrane"/>
    <property type="evidence" value="ECO:0007669"/>
    <property type="project" value="UniProtKB-SubCell"/>
</dbReference>
<protein>
    <submittedName>
        <fullName evidence="9">NitT/TauT family transport system permease protein</fullName>
    </submittedName>
</protein>
<organism evidence="9 10">
    <name type="scientific">Neptunomonas qingdaonensis</name>
    <dbReference type="NCBI Taxonomy" id="1045558"/>
    <lineage>
        <taxon>Bacteria</taxon>
        <taxon>Pseudomonadati</taxon>
        <taxon>Pseudomonadota</taxon>
        <taxon>Gammaproteobacteria</taxon>
        <taxon>Oceanospirillales</taxon>
        <taxon>Oceanospirillaceae</taxon>
        <taxon>Neptunomonas</taxon>
    </lineage>
</organism>
<keyword evidence="4 7" id="KW-0812">Transmembrane</keyword>
<keyword evidence="3" id="KW-1003">Cell membrane</keyword>
<evidence type="ECO:0000256" key="1">
    <source>
        <dbReference type="ARBA" id="ARBA00004651"/>
    </source>
</evidence>
<keyword evidence="10" id="KW-1185">Reference proteome</keyword>
<feature type="transmembrane region" description="Helical" evidence="7">
    <location>
        <begin position="93"/>
        <end position="126"/>
    </location>
</feature>
<feature type="domain" description="ABC transmembrane type-1" evidence="8">
    <location>
        <begin position="55"/>
        <end position="235"/>
    </location>
</feature>
<dbReference type="GO" id="GO:0055085">
    <property type="term" value="P:transmembrane transport"/>
    <property type="evidence" value="ECO:0007669"/>
    <property type="project" value="InterPro"/>
</dbReference>
<evidence type="ECO:0000259" key="8">
    <source>
        <dbReference type="PROSITE" id="PS50928"/>
    </source>
</evidence>
<feature type="transmembrane region" description="Helical" evidence="7">
    <location>
        <begin position="207"/>
        <end position="231"/>
    </location>
</feature>
<dbReference type="PANTHER" id="PTHR30151">
    <property type="entry name" value="ALKANE SULFONATE ABC TRANSPORTER-RELATED, MEMBRANE SUBUNIT"/>
    <property type="match status" value="1"/>
</dbReference>
<keyword evidence="5 7" id="KW-1133">Transmembrane helix</keyword>
<dbReference type="Pfam" id="PF00528">
    <property type="entry name" value="BPD_transp_1"/>
    <property type="match status" value="1"/>
</dbReference>
<sequence length="253" mass="28812">MKIGRMGDQVIAFVCLLSIWWVIASLVSSPLLPAPADVFSALNKEWHEQRLLESLLVTLRRVLISFIFAMLLGGLLGVLMGRFRLVNRILDPILIILLNIPALVVIILLYIWFGLIEVAAVAAVIINKLPNVAVTLREGGRMFDHELEEMSIMYRFSFRQKLLHVWWPQLFPYIMIATRSGLALIWKIVLVVELLGRSDGVGFQLHLAFQLFDVATILAYSFAFILVVQFIEWFILQPLDRNATRWQKGAGNV</sequence>
<dbReference type="RefSeq" id="WP_198064131.1">
    <property type="nucleotide sequence ID" value="NZ_FOOU01000003.1"/>
</dbReference>
<comment type="subcellular location">
    <subcellularLocation>
        <location evidence="1 7">Cell membrane</location>
        <topology evidence="1 7">Multi-pass membrane protein</topology>
    </subcellularLocation>
</comment>
<evidence type="ECO:0000256" key="6">
    <source>
        <dbReference type="ARBA" id="ARBA00023136"/>
    </source>
</evidence>
<reference evidence="10" key="1">
    <citation type="submission" date="2016-10" db="EMBL/GenBank/DDBJ databases">
        <authorList>
            <person name="Varghese N."/>
            <person name="Submissions S."/>
        </authorList>
    </citation>
    <scope>NUCLEOTIDE SEQUENCE [LARGE SCALE GENOMIC DNA]</scope>
    <source>
        <strain evidence="10">CGMCC 1.10971</strain>
    </source>
</reference>
<dbReference type="InterPro" id="IPR000515">
    <property type="entry name" value="MetI-like"/>
</dbReference>
<dbReference type="Proteomes" id="UP000198623">
    <property type="component" value="Unassembled WGS sequence"/>
</dbReference>
<dbReference type="CDD" id="cd06261">
    <property type="entry name" value="TM_PBP2"/>
    <property type="match status" value="1"/>
</dbReference>
<evidence type="ECO:0000256" key="4">
    <source>
        <dbReference type="ARBA" id="ARBA00022692"/>
    </source>
</evidence>
<keyword evidence="6 7" id="KW-0472">Membrane</keyword>
<evidence type="ECO:0000256" key="5">
    <source>
        <dbReference type="ARBA" id="ARBA00022989"/>
    </source>
</evidence>
<evidence type="ECO:0000256" key="2">
    <source>
        <dbReference type="ARBA" id="ARBA00022448"/>
    </source>
</evidence>
<gene>
    <name evidence="9" type="ORF">SAMN05216175_103218</name>
</gene>